<reference evidence="1" key="4">
    <citation type="submission" date="2021-02" db="EMBL/GenBank/DDBJ databases">
        <title>Aspergillus luchuensis mut. kawachii IFO 4304 genome sequence.</title>
        <authorList>
            <person name="Mori K."/>
            <person name="Kadooka C."/>
            <person name="Goto M."/>
            <person name="Futagami T."/>
        </authorList>
    </citation>
    <scope>NUCLEOTIDE SEQUENCE</scope>
    <source>
        <strain evidence="1">IFO 4308</strain>
    </source>
</reference>
<evidence type="ECO:0000313" key="1">
    <source>
        <dbReference type="EMBL" id="BCS05509.1"/>
    </source>
</evidence>
<organism evidence="2 3">
    <name type="scientific">Aspergillus kawachii</name>
    <name type="common">White koji mold</name>
    <name type="synonym">Aspergillus awamori var. kawachi</name>
    <dbReference type="NCBI Taxonomy" id="1069201"/>
    <lineage>
        <taxon>Eukaryota</taxon>
        <taxon>Fungi</taxon>
        <taxon>Dikarya</taxon>
        <taxon>Ascomycota</taxon>
        <taxon>Pezizomycotina</taxon>
        <taxon>Eurotiomycetes</taxon>
        <taxon>Eurotiomycetidae</taxon>
        <taxon>Eurotiales</taxon>
        <taxon>Aspergillaceae</taxon>
        <taxon>Aspergillus</taxon>
        <taxon>Aspergillus subgen. Circumdati</taxon>
    </lineage>
</organism>
<dbReference type="EMBL" id="AP024432">
    <property type="protein sequence ID" value="BCS05509.1"/>
    <property type="molecule type" value="Genomic_DNA"/>
</dbReference>
<dbReference type="GeneID" id="64966830"/>
<dbReference type="OrthoDB" id="4383177at2759"/>
<dbReference type="Proteomes" id="UP000661280">
    <property type="component" value="Chromosome 8"/>
</dbReference>
<sequence>MSRQSLESVALEIQDTFGPGIYQAYLGPISGIIGPLLKSNEDTSMIPVKQNNCQHVTPIIQLHVSNIHTTPGDLVDYGDFKEKSAHINFAGHTEDAALCTVLHKTGEDSNAVWDTAYDNTLPEF</sequence>
<protein>
    <submittedName>
        <fullName evidence="2">Uncharacterized protein</fullName>
    </submittedName>
</protein>
<dbReference type="Proteomes" id="UP000075230">
    <property type="component" value="Unassembled WGS sequence"/>
</dbReference>
<keyword evidence="4" id="KW-1185">Reference proteome</keyword>
<reference evidence="3" key="2">
    <citation type="submission" date="2016-02" db="EMBL/GenBank/DDBJ databases">
        <title>Genome sequencing of Aspergillus luchuensis NBRC 4314.</title>
        <authorList>
            <person name="Yamada O."/>
        </authorList>
    </citation>
    <scope>NUCLEOTIDE SEQUENCE [LARGE SCALE GENOMIC DNA]</scope>
    <source>
        <strain evidence="3">RIB 2604</strain>
    </source>
</reference>
<gene>
    <name evidence="1" type="ORF">AKAW2_81310S</name>
    <name evidence="2" type="ORF">RIB2604_01807930</name>
</gene>
<proteinExistence type="predicted"/>
<evidence type="ECO:0000313" key="2">
    <source>
        <dbReference type="EMBL" id="GAT24958.1"/>
    </source>
</evidence>
<reference evidence="2 3" key="1">
    <citation type="journal article" date="2016" name="DNA Res.">
        <title>Genome sequence of Aspergillus luchuensis NBRC 4314.</title>
        <authorList>
            <person name="Yamada O."/>
            <person name="Machida M."/>
            <person name="Hosoyama A."/>
            <person name="Goto M."/>
            <person name="Takahashi T."/>
            <person name="Futagami T."/>
            <person name="Yamagata Y."/>
            <person name="Takeuchi M."/>
            <person name="Kobayashi T."/>
            <person name="Koike H."/>
            <person name="Abe K."/>
            <person name="Asai K."/>
            <person name="Arita M."/>
            <person name="Fujita N."/>
            <person name="Fukuda K."/>
            <person name="Higa K."/>
            <person name="Horikawa H."/>
            <person name="Ishikawa T."/>
            <person name="Jinno K."/>
            <person name="Kato Y."/>
            <person name="Kirimura K."/>
            <person name="Mizutani O."/>
            <person name="Nakasone K."/>
            <person name="Sano M."/>
            <person name="Shiraishi Y."/>
            <person name="Tsukahara M."/>
            <person name="Gomi K."/>
        </authorList>
    </citation>
    <scope>NUCLEOTIDE SEQUENCE [LARGE SCALE GENOMIC DNA]</scope>
    <source>
        <strain evidence="2 3">RIB 2604</strain>
    </source>
</reference>
<dbReference type="RefSeq" id="XP_041549271.1">
    <property type="nucleotide sequence ID" value="XM_041682427.1"/>
</dbReference>
<name>A0A146FGQ1_ASPKA</name>
<evidence type="ECO:0000313" key="3">
    <source>
        <dbReference type="Proteomes" id="UP000075230"/>
    </source>
</evidence>
<dbReference type="KEGG" id="aluc:AKAW2_81310S"/>
<evidence type="ECO:0000313" key="4">
    <source>
        <dbReference type="Proteomes" id="UP000661280"/>
    </source>
</evidence>
<dbReference type="AlphaFoldDB" id="A0A146FGQ1"/>
<accession>A0A146FGQ1</accession>
<dbReference type="EMBL" id="BCWF01000018">
    <property type="protein sequence ID" value="GAT24958.1"/>
    <property type="molecule type" value="Genomic_DNA"/>
</dbReference>
<reference evidence="1" key="3">
    <citation type="submission" date="2021-01" db="EMBL/GenBank/DDBJ databases">
        <authorList>
            <consortium name="Aspergillus luchuensis mut. kawachii IFO 4304 genome sequencing consortium"/>
            <person name="Kazuki M."/>
            <person name="Futagami T."/>
        </authorList>
    </citation>
    <scope>NUCLEOTIDE SEQUENCE</scope>
    <source>
        <strain evidence="1">IFO 4308</strain>
    </source>
</reference>